<dbReference type="InterPro" id="IPR050952">
    <property type="entry name" value="TRIM-NHL_E3_ligases"/>
</dbReference>
<keyword evidence="4" id="KW-1185">Reference proteome</keyword>
<dbReference type="GO" id="GO:0043161">
    <property type="term" value="P:proteasome-mediated ubiquitin-dependent protein catabolic process"/>
    <property type="evidence" value="ECO:0007669"/>
    <property type="project" value="TreeGrafter"/>
</dbReference>
<evidence type="ECO:0000256" key="2">
    <source>
        <dbReference type="PROSITE-ProRule" id="PRU00504"/>
    </source>
</evidence>
<evidence type="ECO:0000256" key="1">
    <source>
        <dbReference type="ARBA" id="ARBA00022737"/>
    </source>
</evidence>
<dbReference type="Gene3D" id="2.120.10.30">
    <property type="entry name" value="TolB, C-terminal domain"/>
    <property type="match status" value="2"/>
</dbReference>
<keyword evidence="1" id="KW-0677">Repeat</keyword>
<evidence type="ECO:0000313" key="3">
    <source>
        <dbReference type="EMBL" id="KAK9393252.1"/>
    </source>
</evidence>
<organism evidence="3 4">
    <name type="scientific">Crotalus adamanteus</name>
    <name type="common">Eastern diamondback rattlesnake</name>
    <dbReference type="NCBI Taxonomy" id="8729"/>
    <lineage>
        <taxon>Eukaryota</taxon>
        <taxon>Metazoa</taxon>
        <taxon>Chordata</taxon>
        <taxon>Craniata</taxon>
        <taxon>Vertebrata</taxon>
        <taxon>Euteleostomi</taxon>
        <taxon>Lepidosauria</taxon>
        <taxon>Squamata</taxon>
        <taxon>Bifurcata</taxon>
        <taxon>Unidentata</taxon>
        <taxon>Episquamata</taxon>
        <taxon>Toxicofera</taxon>
        <taxon>Serpentes</taxon>
        <taxon>Colubroidea</taxon>
        <taxon>Viperidae</taxon>
        <taxon>Crotalinae</taxon>
        <taxon>Crotalus</taxon>
    </lineage>
</organism>
<comment type="caution">
    <text evidence="3">The sequence shown here is derived from an EMBL/GenBank/DDBJ whole genome shotgun (WGS) entry which is preliminary data.</text>
</comment>
<protein>
    <submittedName>
        <fullName evidence="3">NHL-repeat-containing protein 4</fullName>
    </submittedName>
</protein>
<dbReference type="PANTHER" id="PTHR24104:SF21">
    <property type="entry name" value="TRIPARTITE MOTIF-CONTAINING PROTEIN 3"/>
    <property type="match status" value="1"/>
</dbReference>
<name>A0AAW1AVS0_CROAD</name>
<dbReference type="PROSITE" id="PS51125">
    <property type="entry name" value="NHL"/>
    <property type="match status" value="3"/>
</dbReference>
<dbReference type="PANTHER" id="PTHR24104">
    <property type="entry name" value="E3 UBIQUITIN-PROTEIN LIGASE NHLRC1-RELATED"/>
    <property type="match status" value="1"/>
</dbReference>
<accession>A0AAW1AVS0</accession>
<reference evidence="3 4" key="1">
    <citation type="journal article" date="2024" name="Proc. Natl. Acad. Sci. U.S.A.">
        <title>The genetic regulatory architecture and epigenomic basis for age-related changes in rattlesnake venom.</title>
        <authorList>
            <person name="Hogan M.P."/>
            <person name="Holding M.L."/>
            <person name="Nystrom G.S."/>
            <person name="Colston T.J."/>
            <person name="Bartlett D.A."/>
            <person name="Mason A.J."/>
            <person name="Ellsworth S.A."/>
            <person name="Rautsaw R.M."/>
            <person name="Lawrence K.C."/>
            <person name="Strickland J.L."/>
            <person name="He B."/>
            <person name="Fraser P."/>
            <person name="Margres M.J."/>
            <person name="Gilbert D.M."/>
            <person name="Gibbs H.L."/>
            <person name="Parkinson C.L."/>
            <person name="Rokyta D.R."/>
        </authorList>
    </citation>
    <scope>NUCLEOTIDE SEQUENCE [LARGE SCALE GENOMIC DNA]</scope>
    <source>
        <strain evidence="3">DRR0105</strain>
    </source>
</reference>
<feature type="repeat" description="NHL" evidence="2">
    <location>
        <begin position="178"/>
        <end position="210"/>
    </location>
</feature>
<dbReference type="AlphaFoldDB" id="A0AAW1AVS0"/>
<evidence type="ECO:0000313" key="4">
    <source>
        <dbReference type="Proteomes" id="UP001474421"/>
    </source>
</evidence>
<gene>
    <name evidence="3" type="ORF">NXF25_016514</name>
</gene>
<proteinExistence type="predicted"/>
<dbReference type="InterPro" id="IPR001258">
    <property type="entry name" value="NHL_repeat"/>
</dbReference>
<dbReference type="GO" id="GO:0000209">
    <property type="term" value="P:protein polyubiquitination"/>
    <property type="evidence" value="ECO:0007669"/>
    <property type="project" value="TreeGrafter"/>
</dbReference>
<dbReference type="GO" id="GO:0061630">
    <property type="term" value="F:ubiquitin protein ligase activity"/>
    <property type="evidence" value="ECO:0007669"/>
    <property type="project" value="TreeGrafter"/>
</dbReference>
<feature type="repeat" description="NHL" evidence="2">
    <location>
        <begin position="309"/>
        <end position="339"/>
    </location>
</feature>
<dbReference type="EMBL" id="JAOTOJ010000014">
    <property type="protein sequence ID" value="KAK9393252.1"/>
    <property type="molecule type" value="Genomic_DNA"/>
</dbReference>
<sequence>MDYTLEDTQRKEKLLKTVYTLQVKSDSTFQKASPLLTNHPGMGMVTDHQVHQLVEKARVICHDLDNIKNHLYYRQDELVRRISNPNRSHFGPVCGIHCSPDGVVYITTENAPRVDILNRSGQAFRSISCVEWKKAVFLPEDVTITRAGMVAVTDMLNGTVHIFNDRSTFSKGEWLRIGKFCSPRGIAVEASGRILVADYTEGKVHTFALDRAFKMQSAHSVSNLSGPRYVCMIPEGGFAVSEECGEVKLFDSGHKLVSSISSKYGHQFGNPAGICADKEGNIIVADEQRQKVHLFPKNGSPICLVSKGLLRPTGIACSTEGSLLVTDSGDNDVKVFRYRKPASSTRKLVEYQAARALFSLFRVSGGSRSERGT</sequence>
<dbReference type="SUPFAM" id="SSF101898">
    <property type="entry name" value="NHL repeat"/>
    <property type="match status" value="1"/>
</dbReference>
<dbReference type="InterPro" id="IPR011042">
    <property type="entry name" value="6-blade_b-propeller_TolB-like"/>
</dbReference>
<feature type="repeat" description="NHL" evidence="2">
    <location>
        <begin position="265"/>
        <end position="298"/>
    </location>
</feature>
<dbReference type="Proteomes" id="UP001474421">
    <property type="component" value="Unassembled WGS sequence"/>
</dbReference>